<comment type="caution">
    <text evidence="2">The sequence shown here is derived from an EMBL/GenBank/DDBJ whole genome shotgun (WGS) entry which is preliminary data.</text>
</comment>
<protein>
    <submittedName>
        <fullName evidence="2">M48 family metallopeptidase</fullName>
    </submittedName>
</protein>
<dbReference type="PANTHER" id="PTHR30399:SF1">
    <property type="entry name" value="UTP PYROPHOSPHATASE"/>
    <property type="match status" value="1"/>
</dbReference>
<evidence type="ECO:0000259" key="1">
    <source>
        <dbReference type="Pfam" id="PF01863"/>
    </source>
</evidence>
<dbReference type="InterPro" id="IPR053136">
    <property type="entry name" value="UTP_pyrophosphatase-like"/>
</dbReference>
<feature type="domain" description="YgjP-like metallopeptidase" evidence="1">
    <location>
        <begin position="20"/>
        <end position="188"/>
    </location>
</feature>
<proteinExistence type="predicted"/>
<reference evidence="2" key="1">
    <citation type="journal article" date="2021" name="PeerJ">
        <title>Extensive microbial diversity within the chicken gut microbiome revealed by metagenomics and culture.</title>
        <authorList>
            <person name="Gilroy R."/>
            <person name="Ravi A."/>
            <person name="Getino M."/>
            <person name="Pursley I."/>
            <person name="Horton D.L."/>
            <person name="Alikhan N.F."/>
            <person name="Baker D."/>
            <person name="Gharbi K."/>
            <person name="Hall N."/>
            <person name="Watson M."/>
            <person name="Adriaenssens E.M."/>
            <person name="Foster-Nyarko E."/>
            <person name="Jarju S."/>
            <person name="Secka A."/>
            <person name="Antonio M."/>
            <person name="Oren A."/>
            <person name="Chaudhuri R.R."/>
            <person name="La Ragione R."/>
            <person name="Hildebrand F."/>
            <person name="Pallen M.J."/>
        </authorList>
    </citation>
    <scope>NUCLEOTIDE SEQUENCE</scope>
    <source>
        <strain evidence="2">ChiBcec15-1070</strain>
    </source>
</reference>
<sequence>MRFVRRFFKSRMGGQQTDFWESLRRPAQPLHFVRRKFLLHGQSYNVILHKEAATNRLVVQGSSFVVSLSPCTHENFERFMEAWYRRQARQTFQSAIDHWIREFHARGIHLPAPRMKIYAMRRAWGRCYYTKGLITMNLHLVKTPLPCIRYIVLHELCHFLVNNHSKDFHALVESFLPDWREVDMRLKSFTREQRVLE</sequence>
<dbReference type="AlphaFoldDB" id="A0A9D1QF26"/>
<dbReference type="Pfam" id="PF01863">
    <property type="entry name" value="YgjP-like"/>
    <property type="match status" value="1"/>
</dbReference>
<reference evidence="2" key="2">
    <citation type="submission" date="2021-04" db="EMBL/GenBank/DDBJ databases">
        <authorList>
            <person name="Gilroy R."/>
        </authorList>
    </citation>
    <scope>NUCLEOTIDE SEQUENCE</scope>
    <source>
        <strain evidence="2">ChiBcec15-1070</strain>
    </source>
</reference>
<dbReference type="Proteomes" id="UP000823926">
    <property type="component" value="Unassembled WGS sequence"/>
</dbReference>
<evidence type="ECO:0000313" key="2">
    <source>
        <dbReference type="EMBL" id="HIW11409.1"/>
    </source>
</evidence>
<dbReference type="EMBL" id="DXHL01000036">
    <property type="protein sequence ID" value="HIW11409.1"/>
    <property type="molecule type" value="Genomic_DNA"/>
</dbReference>
<dbReference type="Gene3D" id="3.30.2010.10">
    <property type="entry name" value="Metalloproteases ('zincins'), catalytic domain"/>
    <property type="match status" value="1"/>
</dbReference>
<accession>A0A9D1QF26</accession>
<dbReference type="CDD" id="cd07344">
    <property type="entry name" value="M48_yhfN_like"/>
    <property type="match status" value="1"/>
</dbReference>
<name>A0A9D1QF26_9BACT</name>
<dbReference type="InterPro" id="IPR002725">
    <property type="entry name" value="YgjP-like_metallopeptidase"/>
</dbReference>
<organism evidence="2 3">
    <name type="scientific">Candidatus Rikenella faecigallinarum</name>
    <dbReference type="NCBI Taxonomy" id="2838745"/>
    <lineage>
        <taxon>Bacteria</taxon>
        <taxon>Pseudomonadati</taxon>
        <taxon>Bacteroidota</taxon>
        <taxon>Bacteroidia</taxon>
        <taxon>Bacteroidales</taxon>
        <taxon>Rikenellaceae</taxon>
        <taxon>Rikenella</taxon>
    </lineage>
</organism>
<evidence type="ECO:0000313" key="3">
    <source>
        <dbReference type="Proteomes" id="UP000823926"/>
    </source>
</evidence>
<dbReference type="PANTHER" id="PTHR30399">
    <property type="entry name" value="UNCHARACTERIZED PROTEIN YGJP"/>
    <property type="match status" value="1"/>
</dbReference>
<gene>
    <name evidence="2" type="ORF">H9888_07945</name>
</gene>